<accession>A0A1U7H9K3</accession>
<dbReference type="Proteomes" id="UP000186868">
    <property type="component" value="Unassembled WGS sequence"/>
</dbReference>
<evidence type="ECO:0000256" key="1">
    <source>
        <dbReference type="SAM" id="Phobius"/>
    </source>
</evidence>
<reference evidence="2 3" key="1">
    <citation type="submission" date="2016-11" db="EMBL/GenBank/DDBJ databases">
        <title>Draft Genome Sequences of Nine Cyanobacterial Strains from Diverse Habitats.</title>
        <authorList>
            <person name="Zhu T."/>
            <person name="Hou S."/>
            <person name="Lu X."/>
            <person name="Hess W.R."/>
        </authorList>
    </citation>
    <scope>NUCLEOTIDE SEQUENCE [LARGE SCALE GENOMIC DNA]</scope>
    <source>
        <strain evidence="2 3">NIES-593</strain>
    </source>
</reference>
<comment type="caution">
    <text evidence="2">The sequence shown here is derived from an EMBL/GenBank/DDBJ whole genome shotgun (WGS) entry which is preliminary data.</text>
</comment>
<keyword evidence="1" id="KW-1133">Transmembrane helix</keyword>
<dbReference type="EMBL" id="MRCB01000032">
    <property type="protein sequence ID" value="OKH20272.1"/>
    <property type="molecule type" value="Genomic_DNA"/>
</dbReference>
<protein>
    <submittedName>
        <fullName evidence="2">Uncharacterized protein</fullName>
    </submittedName>
</protein>
<dbReference type="AlphaFoldDB" id="A0A1U7H9K3"/>
<dbReference type="RefSeq" id="WP_073601154.1">
    <property type="nucleotide sequence ID" value="NZ_MRCB01000032.1"/>
</dbReference>
<feature type="transmembrane region" description="Helical" evidence="1">
    <location>
        <begin position="80"/>
        <end position="103"/>
    </location>
</feature>
<name>A0A1U7H9K3_9CYAN</name>
<organism evidence="2 3">
    <name type="scientific">Hydrococcus rivularis NIES-593</name>
    <dbReference type="NCBI Taxonomy" id="1921803"/>
    <lineage>
        <taxon>Bacteria</taxon>
        <taxon>Bacillati</taxon>
        <taxon>Cyanobacteriota</taxon>
        <taxon>Cyanophyceae</taxon>
        <taxon>Pleurocapsales</taxon>
        <taxon>Hydrococcaceae</taxon>
        <taxon>Hydrococcus</taxon>
    </lineage>
</organism>
<dbReference type="OrthoDB" id="569590at2"/>
<keyword evidence="3" id="KW-1185">Reference proteome</keyword>
<keyword evidence="1" id="KW-0812">Transmembrane</keyword>
<keyword evidence="1" id="KW-0472">Membrane</keyword>
<proteinExistence type="predicted"/>
<evidence type="ECO:0000313" key="2">
    <source>
        <dbReference type="EMBL" id="OKH20272.1"/>
    </source>
</evidence>
<gene>
    <name evidence="2" type="ORF">NIES593_19375</name>
</gene>
<evidence type="ECO:0000313" key="3">
    <source>
        <dbReference type="Proteomes" id="UP000186868"/>
    </source>
</evidence>
<dbReference type="STRING" id="1921803.NIES593_19375"/>
<sequence length="422" mass="47258">MSRLNQKAWKILQAEVEKCAASEKFVPQVARDIALKRLEKLRDRAGKPIAEEELRQLTSDIFPNFSEQALKIAAQVNRTFSPVAVVSWAVAGLAGLAGLVWLVNLPSTRQPVARTASILLFPTHVEIDRNYREAIAHLEQAEQLVDRAASKNDLQLGAQKVRQAQKNLDALPVEEVLDDERQPSWQVTWDEIRAVRDRVRRMETIIFQEKNAIARLETLEATIQQAKQTYHRSFTLAQKQAAIETWQTALDELFKLPPATLAGRRANAKLDTYQSDFQQASSLVARNNRANTLIDTAKQFADRAAQTCQNPPLGATQWHECVSLWEVAIALLKTVDGPEPGYLETQTLLTTYQSNLGNIKLRQQAAVDSPEVRAKIKQSQASLAEDASAIAQNLFLGQLQEILISPKAPEMLNSEPNELEEF</sequence>